<dbReference type="InterPro" id="IPR000719">
    <property type="entry name" value="Prot_kinase_dom"/>
</dbReference>
<keyword evidence="3" id="KW-0418">Kinase</keyword>
<feature type="domain" description="Protein kinase" evidence="5">
    <location>
        <begin position="16"/>
        <end position="260"/>
    </location>
</feature>
<dbReference type="InterPro" id="IPR049052">
    <property type="entry name" value="nSTAND1"/>
</dbReference>
<dbReference type="PANTHER" id="PTHR43289">
    <property type="entry name" value="MITOGEN-ACTIVATED PROTEIN KINASE KINASE KINASE 20-RELATED"/>
    <property type="match status" value="1"/>
</dbReference>
<dbReference type="SUPFAM" id="SSF56112">
    <property type="entry name" value="Protein kinase-like (PK-like)"/>
    <property type="match status" value="1"/>
</dbReference>
<proteinExistence type="predicted"/>
<comment type="caution">
    <text evidence="6">The sequence shown here is derived from an EMBL/GenBank/DDBJ whole genome shotgun (WGS) entry which is preliminary data.</text>
</comment>
<dbReference type="Gene3D" id="1.10.510.10">
    <property type="entry name" value="Transferase(Phosphotransferase) domain 1"/>
    <property type="match status" value="1"/>
</dbReference>
<dbReference type="Gene3D" id="2.130.10.10">
    <property type="entry name" value="YVTN repeat-like/Quinoprotein amine dehydrogenase"/>
    <property type="match status" value="4"/>
</dbReference>
<keyword evidence="4" id="KW-0067">ATP-binding</keyword>
<dbReference type="Proteomes" id="UP000627838">
    <property type="component" value="Unassembled WGS sequence"/>
</dbReference>
<reference evidence="6 7" key="1">
    <citation type="submission" date="2020-10" db="EMBL/GenBank/DDBJ databases">
        <title>Sequencing the genomes of 1000 actinobacteria strains.</title>
        <authorList>
            <person name="Klenk H.-P."/>
        </authorList>
    </citation>
    <scope>NUCLEOTIDE SEQUENCE [LARGE SCALE GENOMIC DNA]</scope>
    <source>
        <strain evidence="6 7">DSM 46744</strain>
    </source>
</reference>
<dbReference type="SUPFAM" id="SSF69322">
    <property type="entry name" value="Tricorn protease domain 2"/>
    <property type="match status" value="1"/>
</dbReference>
<organism evidence="6 7">
    <name type="scientific">Actinomadura algeriensis</name>
    <dbReference type="NCBI Taxonomy" id="1679523"/>
    <lineage>
        <taxon>Bacteria</taxon>
        <taxon>Bacillati</taxon>
        <taxon>Actinomycetota</taxon>
        <taxon>Actinomycetes</taxon>
        <taxon>Streptosporangiales</taxon>
        <taxon>Thermomonosporaceae</taxon>
        <taxon>Actinomadura</taxon>
    </lineage>
</organism>
<gene>
    <name evidence="6" type="ORF">H4W34_006439</name>
</gene>
<dbReference type="Pfam" id="PF20703">
    <property type="entry name" value="nSTAND1"/>
    <property type="match status" value="1"/>
</dbReference>
<evidence type="ECO:0000259" key="5">
    <source>
        <dbReference type="PROSITE" id="PS50011"/>
    </source>
</evidence>
<dbReference type="CDD" id="cd14014">
    <property type="entry name" value="STKc_PknB_like"/>
    <property type="match status" value="1"/>
</dbReference>
<protein>
    <submittedName>
        <fullName evidence="6">WD40 repeat protein</fullName>
    </submittedName>
</protein>
<evidence type="ECO:0000313" key="7">
    <source>
        <dbReference type="Proteomes" id="UP000627838"/>
    </source>
</evidence>
<dbReference type="InterPro" id="IPR015943">
    <property type="entry name" value="WD40/YVTN_repeat-like_dom_sf"/>
</dbReference>
<dbReference type="Pfam" id="PF00069">
    <property type="entry name" value="Pkinase"/>
    <property type="match status" value="1"/>
</dbReference>
<dbReference type="RefSeq" id="WP_192762618.1">
    <property type="nucleotide sequence ID" value="NZ_JADBDZ010000001.1"/>
</dbReference>
<dbReference type="EMBL" id="JADBDZ010000001">
    <property type="protein sequence ID" value="MBE1536606.1"/>
    <property type="molecule type" value="Genomic_DNA"/>
</dbReference>
<dbReference type="SUPFAM" id="SSF82171">
    <property type="entry name" value="DPP6 N-terminal domain-like"/>
    <property type="match status" value="1"/>
</dbReference>
<dbReference type="InterPro" id="IPR011009">
    <property type="entry name" value="Kinase-like_dom_sf"/>
</dbReference>
<dbReference type="InterPro" id="IPR008271">
    <property type="entry name" value="Ser/Thr_kinase_AS"/>
</dbReference>
<dbReference type="PROSITE" id="PS00108">
    <property type="entry name" value="PROTEIN_KINASE_ST"/>
    <property type="match status" value="1"/>
</dbReference>
<accession>A0ABR9K193</accession>
<dbReference type="SMART" id="SM00220">
    <property type="entry name" value="S_TKc"/>
    <property type="match status" value="1"/>
</dbReference>
<evidence type="ECO:0000256" key="2">
    <source>
        <dbReference type="ARBA" id="ARBA00022741"/>
    </source>
</evidence>
<evidence type="ECO:0000313" key="6">
    <source>
        <dbReference type="EMBL" id="MBE1536606.1"/>
    </source>
</evidence>
<evidence type="ECO:0000256" key="3">
    <source>
        <dbReference type="ARBA" id="ARBA00022777"/>
    </source>
</evidence>
<name>A0ABR9K193_9ACTN</name>
<dbReference type="PANTHER" id="PTHR43289:SF34">
    <property type="entry name" value="SERINE_THREONINE-PROTEIN KINASE YBDM-RELATED"/>
    <property type="match status" value="1"/>
</dbReference>
<keyword evidence="2" id="KW-0547">Nucleotide-binding</keyword>
<keyword evidence="1" id="KW-0808">Transferase</keyword>
<sequence length="1170" mass="125630">MAEPLHPGDPRQLGAYYLDARLGAGGQGVVYEGYGPDGGRVAIKALHSVGDGFRDLLRKEVMAWRKVAPFCTTKVLHADLDGPTPYVVSEHVAGPDLAQAVARGGPYAAEELRRLAIGVATALVAVHRAKIVHRDLKPANILLGADGPRVIDFGIARIEELSTTTGTVKGTLRYMPPERYRGRNGDAKVDVWCWGAVVLFAATGRHAFDAGTVPALAHQVATHDPDTSMLDATLRPLVTAALSKDPAGRPSADELLLALVGGTDLAEAADEAVFSPPRGAGRPSRAEAAEAVYDALGPGAQEAVPRVLLRLVAPGERAEDTLRSARADEFTDDRDRAATIDQVLRAFTDAGVLVWEDGSVTLAGAALIRAWPRLREWVDTERAGLGVHRSLAGAARLWNEHGRKNSDLYQGTALATAQSWAAAGRRHLTLNLVEHAFLDAAAALTRRRGRLRTLLSAVLAVLLVLAIGAAGVAIDQRRTVVSQRDRAASAQIAGLSDTLRRTWPDTARRLAVAAWSIAETPEAWSALAAVRHQIEKDARLIPDFDVTVTDLDGTGRTLVAASGTRVGLWDVDTGRRLGTYTAAAGVSQLEFSHDGGTVAVATNDDRITVLDAPALRPRNGHRYRAALESANPDRMVLSRKGTYLVAGGTAGDGRGFTVWDTRTGRPTVERTEKPFPNPSFSPRENMLSVTIGSEVTWIDPRTGDDMAAPDFEIGDHAFPGPVAFGADGRAAISSAKGAGVLLPGSARPFELEGEVDHLGAELHFSPDGRWIASRFTLWEVTSGFRDAFVMRHPVASDECRNGTFRFSADGTELRCVSSEGVLHSLDISRYTRPPEFLVAGIGGFESATASRDGSTLALAMEGEAVEIWSTAPLRRRFTLRPDDLAHSPALRLSDDGRLLALRSGSDELEIWSMEERALIGVLPAFPGEVDGFDMDRMAFSPDGKTLARTQGGGNSASIEFWDLTTMKVIRSLPTPGSASRVEFRPDGDAVLTARGLIAFPSGKVIKKAPAGMHASRFSADGRTLYEGPASYMSALQFFDARTLERAGNELRTGELAQHGSIDPPFAFSPGDDRLLATAHRGARGAEIKVWDLRTRTQLGVTLTGHRDDYVIGMTFTPDGSSLISMDGRGTFFTHTIAPRRLAAELCEMSGGLSEQEWERHIPDVPYRETC</sequence>
<evidence type="ECO:0000256" key="4">
    <source>
        <dbReference type="ARBA" id="ARBA00022840"/>
    </source>
</evidence>
<keyword evidence="7" id="KW-1185">Reference proteome</keyword>
<evidence type="ECO:0000256" key="1">
    <source>
        <dbReference type="ARBA" id="ARBA00022679"/>
    </source>
</evidence>
<dbReference type="PROSITE" id="PS50011">
    <property type="entry name" value="PROTEIN_KINASE_DOM"/>
    <property type="match status" value="1"/>
</dbReference>